<keyword evidence="4" id="KW-0813">Transport</keyword>
<dbReference type="AlphaFoldDB" id="A0A8K0SFB0"/>
<evidence type="ECO:0000256" key="9">
    <source>
        <dbReference type="ARBA" id="ARBA00023002"/>
    </source>
</evidence>
<feature type="transmembrane region" description="Helical" evidence="13">
    <location>
        <begin position="331"/>
        <end position="351"/>
    </location>
</feature>
<keyword evidence="8 13" id="KW-1133">Transmembrane helix</keyword>
<protein>
    <recommendedName>
        <fullName evidence="3">ferric-chelate reductase (NADPH)</fullName>
        <ecNumber evidence="3">1.16.1.9</ecNumber>
    </recommendedName>
</protein>
<evidence type="ECO:0000256" key="11">
    <source>
        <dbReference type="ARBA" id="ARBA00023136"/>
    </source>
</evidence>
<dbReference type="InterPro" id="IPR039261">
    <property type="entry name" value="FNR_nucleotide-bd"/>
</dbReference>
<keyword evidence="10" id="KW-0406">Ion transport</keyword>
<dbReference type="InterPro" id="IPR013121">
    <property type="entry name" value="Fe_red_NAD-bd_6"/>
</dbReference>
<dbReference type="SUPFAM" id="SSF63380">
    <property type="entry name" value="Riboflavin synthase domain-like"/>
    <property type="match status" value="1"/>
</dbReference>
<dbReference type="InterPro" id="IPR017938">
    <property type="entry name" value="Riboflavin_synthase-like_b-brl"/>
</dbReference>
<feature type="transmembrane region" description="Helical" evidence="13">
    <location>
        <begin position="178"/>
        <end position="197"/>
    </location>
</feature>
<dbReference type="OrthoDB" id="4494341at2759"/>
<dbReference type="CDD" id="cd06186">
    <property type="entry name" value="NOX_Duox_like_FAD_NADP"/>
    <property type="match status" value="1"/>
</dbReference>
<dbReference type="GO" id="GO:0006826">
    <property type="term" value="P:iron ion transport"/>
    <property type="evidence" value="ECO:0007669"/>
    <property type="project" value="UniProtKB-ARBA"/>
</dbReference>
<dbReference type="InterPro" id="IPR051410">
    <property type="entry name" value="Ferric/Cupric_Reductase"/>
</dbReference>
<reference evidence="15" key="1">
    <citation type="journal article" date="2021" name="Nat. Commun.">
        <title>Genetic determinants of endophytism in the Arabidopsis root mycobiome.</title>
        <authorList>
            <person name="Mesny F."/>
            <person name="Miyauchi S."/>
            <person name="Thiergart T."/>
            <person name="Pickel B."/>
            <person name="Atanasova L."/>
            <person name="Karlsson M."/>
            <person name="Huettel B."/>
            <person name="Barry K.W."/>
            <person name="Haridas S."/>
            <person name="Chen C."/>
            <person name="Bauer D."/>
            <person name="Andreopoulos W."/>
            <person name="Pangilinan J."/>
            <person name="LaButti K."/>
            <person name="Riley R."/>
            <person name="Lipzen A."/>
            <person name="Clum A."/>
            <person name="Drula E."/>
            <person name="Henrissat B."/>
            <person name="Kohler A."/>
            <person name="Grigoriev I.V."/>
            <person name="Martin F.M."/>
            <person name="Hacquard S."/>
        </authorList>
    </citation>
    <scope>NUCLEOTIDE SEQUENCE</scope>
    <source>
        <strain evidence="15">MPI-CAGE-CH-0235</strain>
    </source>
</reference>
<evidence type="ECO:0000256" key="13">
    <source>
        <dbReference type="SAM" id="Phobius"/>
    </source>
</evidence>
<keyword evidence="11 13" id="KW-0472">Membrane</keyword>
<dbReference type="EMBL" id="JAGPNK010000023">
    <property type="protein sequence ID" value="KAH7304389.1"/>
    <property type="molecule type" value="Genomic_DNA"/>
</dbReference>
<keyword evidence="7" id="KW-0249">Electron transport</keyword>
<dbReference type="Pfam" id="PF01794">
    <property type="entry name" value="Ferric_reduct"/>
    <property type="match status" value="1"/>
</dbReference>
<feature type="transmembrane region" description="Helical" evidence="13">
    <location>
        <begin position="16"/>
        <end position="36"/>
    </location>
</feature>
<keyword evidence="6 13" id="KW-0812">Transmembrane</keyword>
<dbReference type="GO" id="GO:0006879">
    <property type="term" value="P:intracellular iron ion homeostasis"/>
    <property type="evidence" value="ECO:0007669"/>
    <property type="project" value="TreeGrafter"/>
</dbReference>
<evidence type="ECO:0000256" key="12">
    <source>
        <dbReference type="ARBA" id="ARBA00048483"/>
    </source>
</evidence>
<evidence type="ECO:0000256" key="3">
    <source>
        <dbReference type="ARBA" id="ARBA00012668"/>
    </source>
</evidence>
<dbReference type="Proteomes" id="UP000813444">
    <property type="component" value="Unassembled WGS sequence"/>
</dbReference>
<evidence type="ECO:0000256" key="6">
    <source>
        <dbReference type="ARBA" id="ARBA00022692"/>
    </source>
</evidence>
<feature type="domain" description="FAD-binding FR-type" evidence="14">
    <location>
        <begin position="214"/>
        <end position="325"/>
    </location>
</feature>
<comment type="catalytic activity">
    <reaction evidence="12">
        <text>2 a Fe(II)-siderophore + NADP(+) + H(+) = 2 a Fe(III)-siderophore + NADPH</text>
        <dbReference type="Rhea" id="RHEA:28795"/>
        <dbReference type="Rhea" id="RHEA-COMP:11342"/>
        <dbReference type="Rhea" id="RHEA-COMP:11344"/>
        <dbReference type="ChEBI" id="CHEBI:15378"/>
        <dbReference type="ChEBI" id="CHEBI:29033"/>
        <dbReference type="ChEBI" id="CHEBI:29034"/>
        <dbReference type="ChEBI" id="CHEBI:57783"/>
        <dbReference type="ChEBI" id="CHEBI:58349"/>
        <dbReference type="EC" id="1.16.1.9"/>
    </reaction>
</comment>
<dbReference type="PROSITE" id="PS51384">
    <property type="entry name" value="FAD_FR"/>
    <property type="match status" value="1"/>
</dbReference>
<evidence type="ECO:0000256" key="10">
    <source>
        <dbReference type="ARBA" id="ARBA00023065"/>
    </source>
</evidence>
<proteinExistence type="inferred from homology"/>
<comment type="caution">
    <text evidence="15">The sequence shown here is derived from an EMBL/GenBank/DDBJ whole genome shotgun (WGS) entry which is preliminary data.</text>
</comment>
<evidence type="ECO:0000313" key="15">
    <source>
        <dbReference type="EMBL" id="KAH7304389.1"/>
    </source>
</evidence>
<evidence type="ECO:0000256" key="2">
    <source>
        <dbReference type="ARBA" id="ARBA00006278"/>
    </source>
</evidence>
<keyword evidence="5" id="KW-1003">Cell membrane</keyword>
<accession>A0A8K0SFB0</accession>
<dbReference type="GO" id="GO:0015677">
    <property type="term" value="P:copper ion import"/>
    <property type="evidence" value="ECO:0007669"/>
    <property type="project" value="TreeGrafter"/>
</dbReference>
<dbReference type="SUPFAM" id="SSF52343">
    <property type="entry name" value="Ferredoxin reductase-like, C-terminal NADP-linked domain"/>
    <property type="match status" value="1"/>
</dbReference>
<dbReference type="PANTHER" id="PTHR32361">
    <property type="entry name" value="FERRIC/CUPRIC REDUCTASE TRANSMEMBRANE COMPONENT"/>
    <property type="match status" value="1"/>
</dbReference>
<dbReference type="InterPro" id="IPR013130">
    <property type="entry name" value="Fe3_Rdtase_TM_dom"/>
</dbReference>
<dbReference type="GO" id="GO:0052851">
    <property type="term" value="F:ferric-chelate reductase (NADPH) activity"/>
    <property type="evidence" value="ECO:0007669"/>
    <property type="project" value="UniProtKB-EC"/>
</dbReference>
<keyword evidence="16" id="KW-1185">Reference proteome</keyword>
<feature type="transmembrane region" description="Helical" evidence="13">
    <location>
        <begin position="122"/>
        <end position="141"/>
    </location>
</feature>
<gene>
    <name evidence="15" type="ORF">B0I35DRAFT_495104</name>
</gene>
<name>A0A8K0SFB0_9HYPO</name>
<evidence type="ECO:0000313" key="16">
    <source>
        <dbReference type="Proteomes" id="UP000813444"/>
    </source>
</evidence>
<evidence type="ECO:0000256" key="5">
    <source>
        <dbReference type="ARBA" id="ARBA00022475"/>
    </source>
</evidence>
<feature type="transmembrane region" description="Helical" evidence="13">
    <location>
        <begin position="89"/>
        <end position="110"/>
    </location>
</feature>
<evidence type="ECO:0000259" key="14">
    <source>
        <dbReference type="PROSITE" id="PS51384"/>
    </source>
</evidence>
<organism evidence="15 16">
    <name type="scientific">Stachybotrys elegans</name>
    <dbReference type="NCBI Taxonomy" id="80388"/>
    <lineage>
        <taxon>Eukaryota</taxon>
        <taxon>Fungi</taxon>
        <taxon>Dikarya</taxon>
        <taxon>Ascomycota</taxon>
        <taxon>Pezizomycotina</taxon>
        <taxon>Sordariomycetes</taxon>
        <taxon>Hypocreomycetidae</taxon>
        <taxon>Hypocreales</taxon>
        <taxon>Stachybotryaceae</taxon>
        <taxon>Stachybotrys</taxon>
    </lineage>
</organism>
<dbReference type="InterPro" id="IPR017927">
    <property type="entry name" value="FAD-bd_FR_type"/>
</dbReference>
<dbReference type="GO" id="GO:0005886">
    <property type="term" value="C:plasma membrane"/>
    <property type="evidence" value="ECO:0007669"/>
    <property type="project" value="UniProtKB-SubCell"/>
</dbReference>
<feature type="transmembrane region" description="Helical" evidence="13">
    <location>
        <begin position="148"/>
        <end position="166"/>
    </location>
</feature>
<dbReference type="InterPro" id="IPR013112">
    <property type="entry name" value="FAD-bd_8"/>
</dbReference>
<comment type="subcellular location">
    <subcellularLocation>
        <location evidence="1">Cell membrane</location>
        <topology evidence="1">Multi-pass membrane protein</topology>
    </subcellularLocation>
</comment>
<evidence type="ECO:0000256" key="8">
    <source>
        <dbReference type="ARBA" id="ARBA00022989"/>
    </source>
</evidence>
<comment type="similarity">
    <text evidence="2">Belongs to the ferric reductase (FRE) family.</text>
</comment>
<dbReference type="Gene3D" id="3.40.50.80">
    <property type="entry name" value="Nucleotide-binding domain of ferredoxin-NADP reductase (FNR) module"/>
    <property type="match status" value="1"/>
</dbReference>
<dbReference type="Pfam" id="PF08030">
    <property type="entry name" value="NAD_binding_6"/>
    <property type="match status" value="1"/>
</dbReference>
<keyword evidence="9" id="KW-0560">Oxidoreductase</keyword>
<dbReference type="PANTHER" id="PTHR32361:SF26">
    <property type="entry name" value="FAD-BINDING 8 DOMAIN-CONTAINING PROTEIN-RELATED"/>
    <property type="match status" value="1"/>
</dbReference>
<evidence type="ECO:0000256" key="7">
    <source>
        <dbReference type="ARBA" id="ARBA00022982"/>
    </source>
</evidence>
<sequence length="452" mass="50712">MSVSQWLTVYKVLPRYLRYLGIVTWVDLILPLFLILGNSLALSIGVSDVRGLGKRAGLVSTINIMPLFLGGQMNVTVKGYGVGAGFFAIIHRWLSGILVVEGTVHLIVTLSTERPDSLTPSLAAAIAATVLIFAICLSSVLRRRGYEIFINSHYILSGAVIAALYLHNPTSVFTPPTIYLTIAVGLLIVTVLRRLTLTIYRSVGFKKPLSRASIHTIVYRRSRQENIPLLDAVHVHVRLPRKWTYRAGQYINLYMPGVSRTSFAQLHPFCVAWWYSKDGSDYIVLIIEKKHGFTKQLCSHRSIELNNSAEMVALIEGPYGRELDLDSYGTVLLFATGIGIAAQLSYIWQLLNRSQTGQSRTKKIQLYWQVEREVHMAWVADRMIELTSQDVSQILNIQIYVLSDYLSLETKEGSRIPRGDLEIDVTYKAMNVDSIVKQESGQRQGRLAILSK</sequence>
<dbReference type="Pfam" id="PF08022">
    <property type="entry name" value="FAD_binding_8"/>
    <property type="match status" value="1"/>
</dbReference>
<dbReference type="Gene3D" id="2.40.30.10">
    <property type="entry name" value="Translation factors"/>
    <property type="match status" value="1"/>
</dbReference>
<evidence type="ECO:0000256" key="4">
    <source>
        <dbReference type="ARBA" id="ARBA00022448"/>
    </source>
</evidence>
<evidence type="ECO:0000256" key="1">
    <source>
        <dbReference type="ARBA" id="ARBA00004651"/>
    </source>
</evidence>
<dbReference type="EC" id="1.16.1.9" evidence="3"/>